<gene>
    <name evidence="1" type="ORF">METZ01_LOCUS185016</name>
</gene>
<name>A0A382D2A3_9ZZZZ</name>
<accession>A0A382D2A3</accession>
<proteinExistence type="predicted"/>
<dbReference type="EMBL" id="UINC01037128">
    <property type="protein sequence ID" value="SVB32162.1"/>
    <property type="molecule type" value="Genomic_DNA"/>
</dbReference>
<feature type="non-terminal residue" evidence="1">
    <location>
        <position position="1"/>
    </location>
</feature>
<reference evidence="1" key="1">
    <citation type="submission" date="2018-05" db="EMBL/GenBank/DDBJ databases">
        <authorList>
            <person name="Lanie J.A."/>
            <person name="Ng W.-L."/>
            <person name="Kazmierczak K.M."/>
            <person name="Andrzejewski T.M."/>
            <person name="Davidsen T.M."/>
            <person name="Wayne K.J."/>
            <person name="Tettelin H."/>
            <person name="Glass J.I."/>
            <person name="Rusch D."/>
            <person name="Podicherti R."/>
            <person name="Tsui H.-C.T."/>
            <person name="Winkler M.E."/>
        </authorList>
    </citation>
    <scope>NUCLEOTIDE SEQUENCE</scope>
</reference>
<protein>
    <submittedName>
        <fullName evidence="1">Uncharacterized protein</fullName>
    </submittedName>
</protein>
<evidence type="ECO:0000313" key="1">
    <source>
        <dbReference type="EMBL" id="SVB32162.1"/>
    </source>
</evidence>
<organism evidence="1">
    <name type="scientific">marine metagenome</name>
    <dbReference type="NCBI Taxonomy" id="408172"/>
    <lineage>
        <taxon>unclassified sequences</taxon>
        <taxon>metagenomes</taxon>
        <taxon>ecological metagenomes</taxon>
    </lineage>
</organism>
<sequence length="161" mass="18350">VSTVEYMRTIREKYSKLGYAPYSWHKTEETPPWVPLQKPLSDCKVGMMSTAGTYALGQTAYFYKDDTSHRVIPSNTPVENLRFSHLTENYLPDTRRDANCAFPLEPLRKLAHEGFIGSLAENVFSCMGAVYSKRRVDEEVAPTIYEAFVKENVDLAYLVPL</sequence>
<dbReference type="AlphaFoldDB" id="A0A382D2A3"/>